<dbReference type="Gene3D" id="2.40.50.40">
    <property type="match status" value="1"/>
</dbReference>
<gene>
    <name evidence="4" type="ORF">C0J50_21883</name>
</gene>
<evidence type="ECO:0000256" key="2">
    <source>
        <dbReference type="SAM" id="SignalP"/>
    </source>
</evidence>
<dbReference type="SUPFAM" id="SSF54117">
    <property type="entry name" value="Interleukin 8-like chemokines"/>
    <property type="match status" value="1"/>
</dbReference>
<evidence type="ECO:0000313" key="5">
    <source>
        <dbReference type="Proteomes" id="UP001205998"/>
    </source>
</evidence>
<dbReference type="EMBL" id="MU551693">
    <property type="protein sequence ID" value="KAI5618553.1"/>
    <property type="molecule type" value="Genomic_DNA"/>
</dbReference>
<keyword evidence="2" id="KW-0732">Signal</keyword>
<dbReference type="InterPro" id="IPR001811">
    <property type="entry name" value="Chemokine_IL8-like_dom"/>
</dbReference>
<dbReference type="GO" id="GO:0005615">
    <property type="term" value="C:extracellular space"/>
    <property type="evidence" value="ECO:0007669"/>
    <property type="project" value="UniProtKB-KW"/>
</dbReference>
<feature type="non-terminal residue" evidence="4">
    <location>
        <position position="1"/>
    </location>
</feature>
<evidence type="ECO:0000256" key="1">
    <source>
        <dbReference type="ARBA" id="ARBA00022514"/>
    </source>
</evidence>
<dbReference type="CDD" id="cd00169">
    <property type="entry name" value="Chemokine"/>
    <property type="match status" value="1"/>
</dbReference>
<feature type="signal peptide" evidence="2">
    <location>
        <begin position="1"/>
        <end position="17"/>
    </location>
</feature>
<name>A0AAD5FJY6_SILAS</name>
<dbReference type="InterPro" id="IPR036048">
    <property type="entry name" value="Interleukin_8-like_sf"/>
</dbReference>
<dbReference type="PANTHER" id="PTHR12015:SF186">
    <property type="entry name" value="C-C MOTIF CHEMOKINE 21-LIKE-RELATED"/>
    <property type="match status" value="1"/>
</dbReference>
<keyword evidence="5" id="KW-1185">Reference proteome</keyword>
<evidence type="ECO:0000259" key="3">
    <source>
        <dbReference type="SMART" id="SM00199"/>
    </source>
</evidence>
<dbReference type="Pfam" id="PF00048">
    <property type="entry name" value="IL8"/>
    <property type="match status" value="1"/>
</dbReference>
<dbReference type="Proteomes" id="UP001205998">
    <property type="component" value="Unassembled WGS sequence"/>
</dbReference>
<sequence>VCVCVCVCVCVYHSVGSYEDCCLNYVGEVKVAIKRRVDSFRIQKQDGGCNLSAVVFKLRGGRLICARPEEQWVKDLIRNV</sequence>
<dbReference type="GO" id="GO:0008009">
    <property type="term" value="F:chemokine activity"/>
    <property type="evidence" value="ECO:0007669"/>
    <property type="project" value="InterPro"/>
</dbReference>
<comment type="caution">
    <text evidence="4">The sequence shown here is derived from an EMBL/GenBank/DDBJ whole genome shotgun (WGS) entry which is preliminary data.</text>
</comment>
<dbReference type="InterPro" id="IPR039809">
    <property type="entry name" value="Chemokine_b/g/d"/>
</dbReference>
<evidence type="ECO:0000313" key="4">
    <source>
        <dbReference type="EMBL" id="KAI5618553.1"/>
    </source>
</evidence>
<organism evidence="4 5">
    <name type="scientific">Silurus asotus</name>
    <name type="common">Amur catfish</name>
    <name type="synonym">Parasilurus asotus</name>
    <dbReference type="NCBI Taxonomy" id="30991"/>
    <lineage>
        <taxon>Eukaryota</taxon>
        <taxon>Metazoa</taxon>
        <taxon>Chordata</taxon>
        <taxon>Craniata</taxon>
        <taxon>Vertebrata</taxon>
        <taxon>Euteleostomi</taxon>
        <taxon>Actinopterygii</taxon>
        <taxon>Neopterygii</taxon>
        <taxon>Teleostei</taxon>
        <taxon>Ostariophysi</taxon>
        <taxon>Siluriformes</taxon>
        <taxon>Siluridae</taxon>
        <taxon>Silurus</taxon>
    </lineage>
</organism>
<feature type="domain" description="Chemokine interleukin-8-like" evidence="3">
    <location>
        <begin position="18"/>
        <end position="80"/>
    </location>
</feature>
<keyword evidence="1" id="KW-0202">Cytokine</keyword>
<feature type="non-terminal residue" evidence="4">
    <location>
        <position position="80"/>
    </location>
</feature>
<dbReference type="AlphaFoldDB" id="A0AAD5FJY6"/>
<accession>A0AAD5FJY6</accession>
<dbReference type="SMART" id="SM00199">
    <property type="entry name" value="SCY"/>
    <property type="match status" value="1"/>
</dbReference>
<reference evidence="4" key="1">
    <citation type="submission" date="2018-07" db="EMBL/GenBank/DDBJ databases">
        <title>Comparative genomics of catfishes provides insights into carnivory and benthic adaptation.</title>
        <authorList>
            <person name="Zhang Y."/>
            <person name="Wang D."/>
            <person name="Peng Z."/>
            <person name="Zheng S."/>
            <person name="Shao F."/>
            <person name="Tao W."/>
        </authorList>
    </citation>
    <scope>NUCLEOTIDE SEQUENCE</scope>
    <source>
        <strain evidence="4">Chongqing</strain>
    </source>
</reference>
<feature type="chain" id="PRO_5042261702" evidence="2">
    <location>
        <begin position="18"/>
        <end position="80"/>
    </location>
</feature>
<dbReference type="PANTHER" id="PTHR12015">
    <property type="entry name" value="SMALL INDUCIBLE CYTOKINE A"/>
    <property type="match status" value="1"/>
</dbReference>
<dbReference type="GO" id="GO:0006955">
    <property type="term" value="P:immune response"/>
    <property type="evidence" value="ECO:0007669"/>
    <property type="project" value="InterPro"/>
</dbReference>
<protein>
    <submittedName>
        <fullName evidence="4">C-C motif chemokine 21-like</fullName>
    </submittedName>
</protein>
<proteinExistence type="predicted"/>